<feature type="compositionally biased region" description="Low complexity" evidence="1">
    <location>
        <begin position="304"/>
        <end position="340"/>
    </location>
</feature>
<reference evidence="2" key="1">
    <citation type="journal article" date="2021" name="Proc. Natl. Acad. Sci. U.S.A.">
        <title>A Catalog of Tens of Thousands of Viruses from Human Metagenomes Reveals Hidden Associations with Chronic Diseases.</title>
        <authorList>
            <person name="Tisza M.J."/>
            <person name="Buck C.B."/>
        </authorList>
    </citation>
    <scope>NUCLEOTIDE SEQUENCE</scope>
    <source>
        <strain evidence="2">Ctcx61</strain>
    </source>
</reference>
<dbReference type="EMBL" id="BK015949">
    <property type="protein sequence ID" value="DAF86567.1"/>
    <property type="molecule type" value="Genomic_DNA"/>
</dbReference>
<protein>
    <submittedName>
        <fullName evidence="2">Tail fiber protein</fullName>
    </submittedName>
</protein>
<feature type="region of interest" description="Disordered" evidence="1">
    <location>
        <begin position="253"/>
        <end position="359"/>
    </location>
</feature>
<evidence type="ECO:0000256" key="1">
    <source>
        <dbReference type="SAM" id="MobiDB-lite"/>
    </source>
</evidence>
<feature type="compositionally biased region" description="Low complexity" evidence="1">
    <location>
        <begin position="260"/>
        <end position="270"/>
    </location>
</feature>
<dbReference type="InterPro" id="IPR008160">
    <property type="entry name" value="Collagen"/>
</dbReference>
<dbReference type="PANTHER" id="PTHR37456">
    <property type="entry name" value="SI:CH211-266K2.1"/>
    <property type="match status" value="1"/>
</dbReference>
<proteinExistence type="predicted"/>
<evidence type="ECO:0000313" key="2">
    <source>
        <dbReference type="EMBL" id="DAF86567.1"/>
    </source>
</evidence>
<accession>A0A8S5TWL7</accession>
<organism evidence="2">
    <name type="scientific">Siphoviridae sp. ctcx61</name>
    <dbReference type="NCBI Taxonomy" id="2825575"/>
    <lineage>
        <taxon>Viruses</taxon>
        <taxon>Duplodnaviria</taxon>
        <taxon>Heunggongvirae</taxon>
        <taxon>Uroviricota</taxon>
        <taxon>Caudoviricetes</taxon>
    </lineage>
</organism>
<sequence length="1256" mass="140177">MNKEYKIKLDLNKKLYNKKMAFNQFDENVNDFYIEVTKNNEVVKDLDKSIITLVAIKPNGEVDAQFIEVKEGQIYADLKPSMCDLVGNYQAKAMIVLEGEIVTTDIINYSVNEDKIISKLNDDIVSDERFTVLNDMLSRLSTIEINEANRKNSFSKIQEEFEVIKNNHNELVTTQTDKKVIELLDPVIERVDTKIDEVDNKISEVNEFVKAKEIEIDKNLDENTKKINDKIIDIDHKTLVNTNKVDVAISKIPPKSELIGPQGPQGVQGPKGDKGDIGPQGLKGDTGEQGPQGLKGPKGDKGDVGPQGPQGNIGPQGPKGDIGDIGPQGPVGPQGLQGLKGDVGPQGPQGAKGDTPSITHLETSINNKVNEVETRFNALTSSQQQDAEVIDARDGETSLKARLDRDIEKAKQVYVNIEGSHISTDSSSGYLKDIEILGNTIQNASNLADIRSVGDKVEGQELYEIPVLSVGKNLFDGKLFIGKGLDGITGDETIQSNRNVSDYISVQENIPIRISGCTTKLIRAYDKNKKVISGLIDNNVTPIGARYIRFSLDNTVDFSKTQIEEGTQATSYEPYVEDKLTILSPTPLEKVGDVRDRIICKDGVWGVEKLYQHNWDNISFTTSINQFDNDDFTGKYNVFRLMKSQYSLIEKGIYPFFKLNGSFAENFKPYDGECVWGDGTYLYFKILKGKTTLDEFKAGKSFDFIILSDNPQFIPLPHSQQVKLRTFANKTNISFGCEIEGAIKAQVPKSLGATVNTHTEQLNNLNKELDKVKKLEESTVSTVTTESDFTTVEATSNGYFEDVKLEGKTLVNIVNDTKGSNKQTIVADGSNKNISYKTSSALQIGKEYTFIAYISRNTLQGNGYVYLANSYTTTPNITIPVQSTGIVTEKIVISDTHTDRGYHQLAITSGVTSGEIDIDYYMILEGDYTQNPPNGYIEGLKSVGDGVDEISVESVNSDETQSDKKRLLYYNNETQTWEKPILRKWDSIEKHANGKYYYHQRSGEAVLNGSESWTTSTVKENTIQFAAYPSNVITNSILICDKFNHNGDGSDTERINYTSSLYLNVLKSKLSTQDVQGFKQWLQANNVTVVYQLAQEKVYECTNIDLITYNGETNYIVNCGAIVPKTTLKVHNNISNVVSLLQKKVSLLESNVTSYMITQNRLMLASRYNADNVTFKVDYPSMMSEREVEIDYDLFKLIQDNIIVGPENYDVDKMLEIMDLYAMIGFITWEMWDYLYEVIDSQINPVIGDLEGTPEI</sequence>
<dbReference type="InterPro" id="IPR050938">
    <property type="entry name" value="Collagen_Structural_Proteins"/>
</dbReference>
<dbReference type="Pfam" id="PF01391">
    <property type="entry name" value="Collagen"/>
    <property type="match status" value="1"/>
</dbReference>
<name>A0A8S5TWL7_9CAUD</name>
<dbReference type="PANTHER" id="PTHR37456:SF4">
    <property type="entry name" value="COLLAGEN ALPHA-1(XXIII) CHAIN"/>
    <property type="match status" value="1"/>
</dbReference>